<dbReference type="Proteomes" id="UP000029078">
    <property type="component" value="Unassembled WGS sequence"/>
</dbReference>
<accession>A0A087D2M4</accession>
<evidence type="ECO:0000259" key="1">
    <source>
        <dbReference type="Pfam" id="PF01551"/>
    </source>
</evidence>
<keyword evidence="3" id="KW-1185">Reference proteome</keyword>
<organism evidence="2 3">
    <name type="scientific">Bifidobacterium ruminantium</name>
    <dbReference type="NCBI Taxonomy" id="78346"/>
    <lineage>
        <taxon>Bacteria</taxon>
        <taxon>Bacillati</taxon>
        <taxon>Actinomycetota</taxon>
        <taxon>Actinomycetes</taxon>
        <taxon>Bifidobacteriales</taxon>
        <taxon>Bifidobacteriaceae</taxon>
        <taxon>Bifidobacterium</taxon>
    </lineage>
</organism>
<proteinExistence type="predicted"/>
<sequence>MDSREYRRRIRRSRMSDDAKERDRRRCAAAMIICVSASAAFVACCLRVPSAYAYADSIAAGDAVQTECQSSMRWPLEQPRIVGVYDAPAKQWLSGHRGVDLQAQAQDAILAPAGGTIAFSGKVAGKSVVTLRHGADVGNLTSTFEPAVTTRAVGTSIAKGERFAHVEGDSEHCSAQCLHWGLKGIGRDYSDPSIRVKSMRIGLKEV</sequence>
<gene>
    <name evidence="2" type="ORF">BRUM_0991</name>
</gene>
<dbReference type="CDD" id="cd12797">
    <property type="entry name" value="M23_peptidase"/>
    <property type="match status" value="1"/>
</dbReference>
<comment type="caution">
    <text evidence="2">The sequence shown here is derived from an EMBL/GenBank/DDBJ whole genome shotgun (WGS) entry which is preliminary data.</text>
</comment>
<dbReference type="SUPFAM" id="SSF51261">
    <property type="entry name" value="Duplicated hybrid motif"/>
    <property type="match status" value="1"/>
</dbReference>
<dbReference type="Gene3D" id="2.70.70.10">
    <property type="entry name" value="Glucose Permease (Domain IIA)"/>
    <property type="match status" value="1"/>
</dbReference>
<dbReference type="InterPro" id="IPR016047">
    <property type="entry name" value="M23ase_b-sheet_dom"/>
</dbReference>
<dbReference type="RefSeq" id="WP_026645916.1">
    <property type="nucleotide sequence ID" value="NZ_JGZL01000007.1"/>
</dbReference>
<evidence type="ECO:0000313" key="3">
    <source>
        <dbReference type="Proteomes" id="UP000029078"/>
    </source>
</evidence>
<dbReference type="AlphaFoldDB" id="A0A087D2M4"/>
<dbReference type="eggNOG" id="COG0739">
    <property type="taxonomic scope" value="Bacteria"/>
</dbReference>
<name>A0A087D2M4_BIFRU</name>
<dbReference type="STRING" id="78346.BRUM_0991"/>
<protein>
    <submittedName>
        <fullName evidence="2">M23 peptidase domain protein</fullName>
    </submittedName>
</protein>
<reference evidence="2 3" key="1">
    <citation type="submission" date="2014-03" db="EMBL/GenBank/DDBJ databases">
        <title>Genomics of Bifidobacteria.</title>
        <authorList>
            <person name="Ventura M."/>
            <person name="Milani C."/>
            <person name="Lugli G.A."/>
        </authorList>
    </citation>
    <scope>NUCLEOTIDE SEQUENCE [LARGE SCALE GENOMIC DNA]</scope>
    <source>
        <strain evidence="2 3">LMG 21811</strain>
    </source>
</reference>
<dbReference type="EMBL" id="JGZL01000007">
    <property type="protein sequence ID" value="KFI89774.1"/>
    <property type="molecule type" value="Genomic_DNA"/>
</dbReference>
<feature type="domain" description="M23ase beta-sheet core" evidence="1">
    <location>
        <begin position="95"/>
        <end position="184"/>
    </location>
</feature>
<dbReference type="Pfam" id="PF01551">
    <property type="entry name" value="Peptidase_M23"/>
    <property type="match status" value="1"/>
</dbReference>
<evidence type="ECO:0000313" key="2">
    <source>
        <dbReference type="EMBL" id="KFI89774.1"/>
    </source>
</evidence>
<dbReference type="InterPro" id="IPR011055">
    <property type="entry name" value="Dup_hybrid_motif"/>
</dbReference>